<proteinExistence type="predicted"/>
<dbReference type="EMBL" id="OIVN01001899">
    <property type="protein sequence ID" value="SPC98772.1"/>
    <property type="molecule type" value="Genomic_DNA"/>
</dbReference>
<organism evidence="2">
    <name type="scientific">Fagus sylvatica</name>
    <name type="common">Beechnut</name>
    <dbReference type="NCBI Taxonomy" id="28930"/>
    <lineage>
        <taxon>Eukaryota</taxon>
        <taxon>Viridiplantae</taxon>
        <taxon>Streptophyta</taxon>
        <taxon>Embryophyta</taxon>
        <taxon>Tracheophyta</taxon>
        <taxon>Spermatophyta</taxon>
        <taxon>Magnoliopsida</taxon>
        <taxon>eudicotyledons</taxon>
        <taxon>Gunneridae</taxon>
        <taxon>Pentapetalae</taxon>
        <taxon>rosids</taxon>
        <taxon>fabids</taxon>
        <taxon>Fagales</taxon>
        <taxon>Fagaceae</taxon>
        <taxon>Fagus</taxon>
    </lineage>
</organism>
<dbReference type="AlphaFoldDB" id="A0A2N9GGR5"/>
<protein>
    <submittedName>
        <fullName evidence="2">Uncharacterized protein</fullName>
    </submittedName>
</protein>
<name>A0A2N9GGR5_FAGSY</name>
<feature type="region of interest" description="Disordered" evidence="1">
    <location>
        <begin position="1"/>
        <end position="43"/>
    </location>
</feature>
<reference evidence="2" key="1">
    <citation type="submission" date="2018-02" db="EMBL/GenBank/DDBJ databases">
        <authorList>
            <person name="Cohen D.B."/>
            <person name="Kent A.D."/>
        </authorList>
    </citation>
    <scope>NUCLEOTIDE SEQUENCE</scope>
</reference>
<evidence type="ECO:0000313" key="2">
    <source>
        <dbReference type="EMBL" id="SPC98772.1"/>
    </source>
</evidence>
<evidence type="ECO:0000256" key="1">
    <source>
        <dbReference type="SAM" id="MobiDB-lite"/>
    </source>
</evidence>
<accession>A0A2N9GGR5</accession>
<sequence>MDLIDDAGSGQVEDSGAASESAENGGVVEELDLEETEMRLCSF</sequence>
<gene>
    <name evidence="2" type="ORF">FSB_LOCUS26654</name>
</gene>